<comment type="similarity">
    <text evidence="2">Belongs to the protease inhibitor I35 (TIMP) family.</text>
</comment>
<dbReference type="Pfam" id="PF00965">
    <property type="entry name" value="TIMP"/>
    <property type="match status" value="1"/>
</dbReference>
<comment type="subcellular location">
    <subcellularLocation>
        <location evidence="1">Secreted</location>
    </subcellularLocation>
</comment>
<feature type="binding site" evidence="8">
    <location>
        <position position="30"/>
    </location>
    <ligand>
        <name>Zn(2+)</name>
        <dbReference type="ChEBI" id="CHEBI:29105"/>
        <note>ligand shared with metalloproteinase partner</note>
    </ligand>
</feature>
<evidence type="ECO:0000256" key="10">
    <source>
        <dbReference type="SAM" id="SignalP"/>
    </source>
</evidence>
<dbReference type="PANTHER" id="PTHR11844:SF33">
    <property type="entry name" value="TISSUE INHIBITOR OF METALLOPROTEINASE"/>
    <property type="match status" value="1"/>
</dbReference>
<evidence type="ECO:0000256" key="7">
    <source>
        <dbReference type="ARBA" id="ARBA00023215"/>
    </source>
</evidence>
<sequence length="286" mass="32729">MAIRVVGPLLVTLVILGYFQTSMASSGIKCSHTCLSLHPQQRFCDDDVVLKVKIMSRYFVNAKNEVVQHPYSSFVRYGARVLMSLKESPFAKEDEDIFFYSPSYDCSIAVPELKDVYVIGGKVIDELLVVTSCDGIAMRFDNLTSDQRRGFKDRYEEQCGFCTIQGAGTTKYIGGDLAEDGQESGYWSPKECFYNPYPSVRYGGQDCETLYTFCRPHPDTGECAWEETMDYDDCFDARESIWFFTEKSQPAYTCRSQCMVQPTKLLRWRCLKVIKKLEMKGLIQRC</sequence>
<dbReference type="GO" id="GO:0008191">
    <property type="term" value="F:metalloendopeptidase inhibitor activity"/>
    <property type="evidence" value="ECO:0000318"/>
    <property type="project" value="GO_Central"/>
</dbReference>
<dbReference type="InterPro" id="IPR001820">
    <property type="entry name" value="TIMP"/>
</dbReference>
<feature type="disulfide bond" evidence="9">
    <location>
        <begin position="44"/>
        <end position="159"/>
    </location>
</feature>
<feature type="chain" id="PRO_5033916494" description="NTR domain-containing protein" evidence="10">
    <location>
        <begin position="25"/>
        <end position="286"/>
    </location>
</feature>
<dbReference type="KEGG" id="spu:115918312"/>
<keyword evidence="4" id="KW-0483">Metalloprotease inhibitor</keyword>
<dbReference type="GO" id="GO:0051045">
    <property type="term" value="P:negative regulation of membrane protein ectodomain proteolysis"/>
    <property type="evidence" value="ECO:0000318"/>
    <property type="project" value="GO_Central"/>
</dbReference>
<keyword evidence="7" id="KW-0481">Metalloenzyme inhibitor</keyword>
<keyword evidence="3" id="KW-0964">Secreted</keyword>
<dbReference type="KEGG" id="spu:575130"/>
<dbReference type="SMART" id="SM00206">
    <property type="entry name" value="NTR"/>
    <property type="match status" value="1"/>
</dbReference>
<dbReference type="RefSeq" id="XP_030828943.1">
    <property type="nucleotide sequence ID" value="XM_030973083.1"/>
</dbReference>
<evidence type="ECO:0000256" key="6">
    <source>
        <dbReference type="ARBA" id="ARBA00023157"/>
    </source>
</evidence>
<dbReference type="EnsemblMetazoa" id="XM_030973082">
    <property type="protein sequence ID" value="XP_030828942"/>
    <property type="gene ID" value="LOC115918312"/>
</dbReference>
<evidence type="ECO:0000259" key="11">
    <source>
        <dbReference type="PROSITE" id="PS50189"/>
    </source>
</evidence>
<keyword evidence="10" id="KW-0732">Signal</keyword>
<dbReference type="AlphaFoldDB" id="A0A7M7N0U0"/>
<feature type="domain" description="NTR" evidence="11">
    <location>
        <begin position="30"/>
        <end position="159"/>
    </location>
</feature>
<evidence type="ECO:0000313" key="12">
    <source>
        <dbReference type="EnsemblMetazoa" id="XP_030828942"/>
    </source>
</evidence>
<organism evidence="12 13">
    <name type="scientific">Strongylocentrotus purpuratus</name>
    <name type="common">Purple sea urchin</name>
    <dbReference type="NCBI Taxonomy" id="7668"/>
    <lineage>
        <taxon>Eukaryota</taxon>
        <taxon>Metazoa</taxon>
        <taxon>Echinodermata</taxon>
        <taxon>Eleutherozoa</taxon>
        <taxon>Echinozoa</taxon>
        <taxon>Echinoidea</taxon>
        <taxon>Euechinoidea</taxon>
        <taxon>Echinacea</taxon>
        <taxon>Camarodonta</taxon>
        <taxon>Echinidea</taxon>
        <taxon>Strongylocentrotidae</taxon>
        <taxon>Strongylocentrotus</taxon>
    </lineage>
</organism>
<evidence type="ECO:0000256" key="5">
    <source>
        <dbReference type="ARBA" id="ARBA00022690"/>
    </source>
</evidence>
<dbReference type="GeneID" id="115918312"/>
<dbReference type="SUPFAM" id="SSF50242">
    <property type="entry name" value="TIMP-like"/>
    <property type="match status" value="1"/>
</dbReference>
<dbReference type="OrthoDB" id="6041373at2759"/>
<keyword evidence="8" id="KW-0862">Zinc</keyword>
<evidence type="ECO:0000256" key="1">
    <source>
        <dbReference type="ARBA" id="ARBA00004613"/>
    </source>
</evidence>
<feature type="disulfide bond" evidence="9">
    <location>
        <begin position="30"/>
        <end position="106"/>
    </location>
</feature>
<dbReference type="RefSeq" id="XP_780642.2">
    <property type="nucleotide sequence ID" value="XM_775549.5"/>
</dbReference>
<dbReference type="Proteomes" id="UP000007110">
    <property type="component" value="Unassembled WGS sequence"/>
</dbReference>
<accession>A0A7M7N0U0</accession>
<dbReference type="RefSeq" id="XP_030828942.1">
    <property type="nucleotide sequence ID" value="XM_030973082.1"/>
</dbReference>
<proteinExistence type="inferred from homology"/>
<protein>
    <recommendedName>
        <fullName evidence="11">NTR domain-containing protein</fullName>
    </recommendedName>
</protein>
<keyword evidence="13" id="KW-1185">Reference proteome</keyword>
<dbReference type="GeneID" id="575130"/>
<dbReference type="GO" id="GO:0005615">
    <property type="term" value="C:extracellular space"/>
    <property type="evidence" value="ECO:0000318"/>
    <property type="project" value="GO_Central"/>
</dbReference>
<dbReference type="InterPro" id="IPR008993">
    <property type="entry name" value="TIMP-like_OB-fold"/>
</dbReference>
<keyword evidence="5" id="KW-0646">Protease inhibitor</keyword>
<name>A0A7M7N0U0_STRPU</name>
<evidence type="ECO:0000313" key="13">
    <source>
        <dbReference type="Proteomes" id="UP000007110"/>
    </source>
</evidence>
<dbReference type="Gene3D" id="2.40.50.120">
    <property type="match status" value="1"/>
</dbReference>
<keyword evidence="8" id="KW-0479">Metal-binding</keyword>
<dbReference type="GO" id="GO:0046872">
    <property type="term" value="F:metal ion binding"/>
    <property type="evidence" value="ECO:0007669"/>
    <property type="project" value="UniProtKB-KW"/>
</dbReference>
<dbReference type="InParanoid" id="A0A7M7N0U0"/>
<dbReference type="PROSITE" id="PS50189">
    <property type="entry name" value="NTR"/>
    <property type="match status" value="1"/>
</dbReference>
<dbReference type="EnsemblMetazoa" id="XM_030973083">
    <property type="protein sequence ID" value="XP_030828943"/>
    <property type="gene ID" value="LOC115918312"/>
</dbReference>
<evidence type="ECO:0000256" key="4">
    <source>
        <dbReference type="ARBA" id="ARBA00022608"/>
    </source>
</evidence>
<reference evidence="13" key="1">
    <citation type="submission" date="2015-02" db="EMBL/GenBank/DDBJ databases">
        <title>Genome sequencing for Strongylocentrotus purpuratus.</title>
        <authorList>
            <person name="Murali S."/>
            <person name="Liu Y."/>
            <person name="Vee V."/>
            <person name="English A."/>
            <person name="Wang M."/>
            <person name="Skinner E."/>
            <person name="Han Y."/>
            <person name="Muzny D.M."/>
            <person name="Worley K.C."/>
            <person name="Gibbs R.A."/>
        </authorList>
    </citation>
    <scope>NUCLEOTIDE SEQUENCE</scope>
</reference>
<dbReference type="InterPro" id="IPR001134">
    <property type="entry name" value="Netrin_domain"/>
</dbReference>
<feature type="signal peptide" evidence="10">
    <location>
        <begin position="1"/>
        <end position="24"/>
    </location>
</feature>
<reference evidence="12" key="2">
    <citation type="submission" date="2021-01" db="UniProtKB">
        <authorList>
            <consortium name="EnsemblMetazoa"/>
        </authorList>
    </citation>
    <scope>IDENTIFICATION</scope>
</reference>
<dbReference type="GO" id="GO:0031012">
    <property type="term" value="C:extracellular matrix"/>
    <property type="evidence" value="ECO:0000318"/>
    <property type="project" value="GO_Central"/>
</dbReference>
<feature type="disulfide bond" evidence="9">
    <location>
        <begin position="34"/>
        <end position="133"/>
    </location>
</feature>
<evidence type="ECO:0000256" key="2">
    <source>
        <dbReference type="ARBA" id="ARBA00011027"/>
    </source>
</evidence>
<dbReference type="InterPro" id="IPR027465">
    <property type="entry name" value="TIMP_C"/>
</dbReference>
<dbReference type="CDD" id="cd03577">
    <property type="entry name" value="NTR_TIMP_like"/>
    <property type="match status" value="1"/>
</dbReference>
<evidence type="ECO:0000256" key="8">
    <source>
        <dbReference type="PIRSR" id="PIRSR601820-1"/>
    </source>
</evidence>
<evidence type="ECO:0000256" key="3">
    <source>
        <dbReference type="ARBA" id="ARBA00022525"/>
    </source>
</evidence>
<keyword evidence="6 9" id="KW-1015">Disulfide bond</keyword>
<dbReference type="FunFam" id="3.90.370.10:FF:000002">
    <property type="entry name" value="Uncharacterized protein"/>
    <property type="match status" value="1"/>
</dbReference>
<evidence type="ECO:0000256" key="9">
    <source>
        <dbReference type="PIRSR" id="PIRSR601820-3"/>
    </source>
</evidence>
<dbReference type="Gene3D" id="3.90.370.10">
    <property type="entry name" value="Tissue inhibitor of metalloproteinase-1. Chain B, domain 1"/>
    <property type="match status" value="1"/>
</dbReference>
<dbReference type="PANTHER" id="PTHR11844">
    <property type="entry name" value="METALLOPROTEASE INHIBITOR"/>
    <property type="match status" value="1"/>
</dbReference>